<keyword evidence="3" id="KW-1185">Reference proteome</keyword>
<feature type="domain" description="HTH cro/C1-type" evidence="1">
    <location>
        <begin position="18"/>
        <end position="72"/>
    </location>
</feature>
<sequence length="290" mass="32074">MPEDPGPLIRRRQLGSTLRRFRNAAGLSVNEVAERLLCSPSKISRIENAQRNATLRDVRDLCNMYGITDEVLQKELMGLARESRKRGWWQDANLDPSLVTLIGMEGAAKVISEYETLTIPGLLQTRDYAEAIRNVFDLDGTAARHPAVVDVRMRRQQILATTPRPTYNVVLDEAALHRAVGGPGVMRMQIEHLVEMAGMSVVEIQVIPFSKGAHLGMNNGFTILDFAEPAAPDGGSIVPAVVYVEGITGDNYHDTLSEVELFVDAFAQLRGLALSHADTLTLMREMIKLR</sequence>
<dbReference type="EMBL" id="JACHNH010000001">
    <property type="protein sequence ID" value="MBB4766700.1"/>
    <property type="molecule type" value="Genomic_DNA"/>
</dbReference>
<dbReference type="GO" id="GO:0003677">
    <property type="term" value="F:DNA binding"/>
    <property type="evidence" value="ECO:0007669"/>
    <property type="project" value="InterPro"/>
</dbReference>
<dbReference type="Pfam" id="PF19054">
    <property type="entry name" value="DUF5753"/>
    <property type="match status" value="1"/>
</dbReference>
<protein>
    <submittedName>
        <fullName evidence="2">Transcriptional regulator with XRE-family HTH domain</fullName>
    </submittedName>
</protein>
<dbReference type="AlphaFoldDB" id="A0A7W7MUF2"/>
<reference evidence="2 3" key="1">
    <citation type="submission" date="2020-08" db="EMBL/GenBank/DDBJ databases">
        <title>Sequencing the genomes of 1000 actinobacteria strains.</title>
        <authorList>
            <person name="Klenk H.-P."/>
        </authorList>
    </citation>
    <scope>NUCLEOTIDE SEQUENCE [LARGE SCALE GENOMIC DNA]</scope>
    <source>
        <strain evidence="2 3">DSM 43149</strain>
    </source>
</reference>
<dbReference type="RefSeq" id="WP_184997810.1">
    <property type="nucleotide sequence ID" value="NZ_BOMK01000046.1"/>
</dbReference>
<dbReference type="PROSITE" id="PS50943">
    <property type="entry name" value="HTH_CROC1"/>
    <property type="match status" value="1"/>
</dbReference>
<proteinExistence type="predicted"/>
<name>A0A7W7MUF2_9ACTN</name>
<dbReference type="CDD" id="cd00093">
    <property type="entry name" value="HTH_XRE"/>
    <property type="match status" value="1"/>
</dbReference>
<dbReference type="Pfam" id="PF13560">
    <property type="entry name" value="HTH_31"/>
    <property type="match status" value="1"/>
</dbReference>
<accession>A0A7W7MUF2</accession>
<gene>
    <name evidence="2" type="ORF">BJ971_007256</name>
</gene>
<evidence type="ECO:0000313" key="2">
    <source>
        <dbReference type="EMBL" id="MBB4766700.1"/>
    </source>
</evidence>
<dbReference type="InterPro" id="IPR001387">
    <property type="entry name" value="Cro/C1-type_HTH"/>
</dbReference>
<dbReference type="InterPro" id="IPR043917">
    <property type="entry name" value="DUF5753"/>
</dbReference>
<organism evidence="2 3">
    <name type="scientific">Actinoplanes digitatis</name>
    <dbReference type="NCBI Taxonomy" id="1868"/>
    <lineage>
        <taxon>Bacteria</taxon>
        <taxon>Bacillati</taxon>
        <taxon>Actinomycetota</taxon>
        <taxon>Actinomycetes</taxon>
        <taxon>Micromonosporales</taxon>
        <taxon>Micromonosporaceae</taxon>
        <taxon>Actinoplanes</taxon>
    </lineage>
</organism>
<dbReference type="SUPFAM" id="SSF47413">
    <property type="entry name" value="lambda repressor-like DNA-binding domains"/>
    <property type="match status" value="1"/>
</dbReference>
<evidence type="ECO:0000259" key="1">
    <source>
        <dbReference type="PROSITE" id="PS50943"/>
    </source>
</evidence>
<dbReference type="Proteomes" id="UP000578112">
    <property type="component" value="Unassembled WGS sequence"/>
</dbReference>
<comment type="caution">
    <text evidence="2">The sequence shown here is derived from an EMBL/GenBank/DDBJ whole genome shotgun (WGS) entry which is preliminary data.</text>
</comment>
<evidence type="ECO:0000313" key="3">
    <source>
        <dbReference type="Proteomes" id="UP000578112"/>
    </source>
</evidence>
<dbReference type="InterPro" id="IPR010982">
    <property type="entry name" value="Lambda_DNA-bd_dom_sf"/>
</dbReference>
<dbReference type="Gene3D" id="1.10.260.40">
    <property type="entry name" value="lambda repressor-like DNA-binding domains"/>
    <property type="match status" value="1"/>
</dbReference>
<dbReference type="SMART" id="SM00530">
    <property type="entry name" value="HTH_XRE"/>
    <property type="match status" value="1"/>
</dbReference>